<reference evidence="2" key="1">
    <citation type="journal article" date="2021" name="Nat. Commun.">
        <title>Genetic determinants of endophytism in the Arabidopsis root mycobiome.</title>
        <authorList>
            <person name="Mesny F."/>
            <person name="Miyauchi S."/>
            <person name="Thiergart T."/>
            <person name="Pickel B."/>
            <person name="Atanasova L."/>
            <person name="Karlsson M."/>
            <person name="Huettel B."/>
            <person name="Barry K.W."/>
            <person name="Haridas S."/>
            <person name="Chen C."/>
            <person name="Bauer D."/>
            <person name="Andreopoulos W."/>
            <person name="Pangilinan J."/>
            <person name="LaButti K."/>
            <person name="Riley R."/>
            <person name="Lipzen A."/>
            <person name="Clum A."/>
            <person name="Drula E."/>
            <person name="Henrissat B."/>
            <person name="Kohler A."/>
            <person name="Grigoriev I.V."/>
            <person name="Martin F.M."/>
            <person name="Hacquard S."/>
        </authorList>
    </citation>
    <scope>NUCLEOTIDE SEQUENCE</scope>
    <source>
        <strain evidence="2">MPI-SDFR-AT-0117</strain>
    </source>
</reference>
<gene>
    <name evidence="2" type="ORF">F5X68DRAFT_233550</name>
</gene>
<dbReference type="AlphaFoldDB" id="A0A9P9A8G3"/>
<feature type="region of interest" description="Disordered" evidence="1">
    <location>
        <begin position="165"/>
        <end position="203"/>
    </location>
</feature>
<accession>A0A9P9A8G3</accession>
<dbReference type="Proteomes" id="UP000770015">
    <property type="component" value="Unassembled WGS sequence"/>
</dbReference>
<feature type="compositionally biased region" description="Polar residues" evidence="1">
    <location>
        <begin position="165"/>
        <end position="188"/>
    </location>
</feature>
<proteinExistence type="predicted"/>
<evidence type="ECO:0000313" key="3">
    <source>
        <dbReference type="Proteomes" id="UP000770015"/>
    </source>
</evidence>
<protein>
    <submittedName>
        <fullName evidence="2">Uncharacterized protein</fullName>
    </submittedName>
</protein>
<organism evidence="2 3">
    <name type="scientific">Plectosphaerella plurivora</name>
    <dbReference type="NCBI Taxonomy" id="936078"/>
    <lineage>
        <taxon>Eukaryota</taxon>
        <taxon>Fungi</taxon>
        <taxon>Dikarya</taxon>
        <taxon>Ascomycota</taxon>
        <taxon>Pezizomycotina</taxon>
        <taxon>Sordariomycetes</taxon>
        <taxon>Hypocreomycetidae</taxon>
        <taxon>Glomerellales</taxon>
        <taxon>Plectosphaerellaceae</taxon>
        <taxon>Plectosphaerella</taxon>
    </lineage>
</organism>
<dbReference type="OrthoDB" id="5521299at2759"/>
<keyword evidence="3" id="KW-1185">Reference proteome</keyword>
<sequence length="382" mass="43608">MQPRLELVLPVQPLHLYRHLLREATYLPAICRPFVYSRIRGGFDRSTEAIATARRKIPPPTGLDDPKTKALHHGLRQLRGLRAVNLGDYKRLDRLLHHVFGRAGKRRRELLAPLLQPSAPRDSEELQKQLLEKQGAPLVDKLGRPLRMRRPDGWDRRRILTYVDSQRAQQKATSPTDWGRIGTQSAYSSKADDGRLPPLDAYGKPINERRKRKLLERWWKSAATKMAPPLEKTEWEKIKAAATGELPDNDWKFAPRRTIARSSKPPAETKWDWTSLASKSASLAGRPVIRQQWRLTGKQETGPYGFQRPQRDALPARTVQRAYERIWNTTSYIEQNPETLNSKAIHWGGERGLDLQLPVATAKEARIFGFGEAAESTAREGV</sequence>
<comment type="caution">
    <text evidence="2">The sequence shown here is derived from an EMBL/GenBank/DDBJ whole genome shotgun (WGS) entry which is preliminary data.</text>
</comment>
<name>A0A9P9A8G3_9PEZI</name>
<evidence type="ECO:0000256" key="1">
    <source>
        <dbReference type="SAM" id="MobiDB-lite"/>
    </source>
</evidence>
<dbReference type="EMBL" id="JAGSXJ010000017">
    <property type="protein sequence ID" value="KAH6683492.1"/>
    <property type="molecule type" value="Genomic_DNA"/>
</dbReference>
<evidence type="ECO:0000313" key="2">
    <source>
        <dbReference type="EMBL" id="KAH6683492.1"/>
    </source>
</evidence>